<sequence length="417" mass="46377">MEWFPSRGSDSNGGSSERQLPEFSVRTLSIVIVFIPSQQFSKPEFRFESISTVLGTFLRLFTGGVLSSLSHSDGDGSTESVGGDAFAPPSRDPSAPQFPAADTEEGAFERSVSVAVERWFSLFGWPAGPHPVSVPHTCVVLDMCVSQSCQRADVRPPCFCRSFVDMLHHLSGRQIPGVPVCRSLSDNLERRVQELICSLLTYLWFFRAEGACLSHIRPQDLLDEQERSQTSVFPQAGPWHQRLDCRGAEYESLSKRSWTDVLLQTYKVLVLRRVSLGCQTSPLDHSEAAGLLFSSYPSVQSNVYSSQELLLLSWLNTHYHRMRGAPWAAGGTAHTPARWIVNFDLDFTDGLVLASLLAAHCPYLVSFLSRTYADPSSLEEIFHNNLLVVRVLSRLHLSMNVQVNPELKAEVHIPPLG</sequence>
<reference evidence="3 4" key="2">
    <citation type="submission" date="2017-04" db="EMBL/GenBank/DDBJ databases">
        <title>CpG methylation of centromeres and impact of large insertions on vertebrate speciation.</title>
        <authorList>
            <person name="Ichikawa K."/>
            <person name="Yoshimura J."/>
            <person name="Morishita S."/>
        </authorList>
    </citation>
    <scope>NUCLEOTIDE SEQUENCE</scope>
    <source>
        <strain evidence="3 4">HSOK</strain>
    </source>
</reference>
<evidence type="ECO:0000256" key="1">
    <source>
        <dbReference type="SAM" id="MobiDB-lite"/>
    </source>
</evidence>
<evidence type="ECO:0000313" key="3">
    <source>
        <dbReference type="Ensembl" id="ENSORLP00015011449.1"/>
    </source>
</evidence>
<reference key="1">
    <citation type="journal article" date="2007" name="Nature">
        <title>The medaka draft genome and insights into vertebrate genome evolution.</title>
        <authorList>
            <person name="Kasahara M."/>
            <person name="Naruse K."/>
            <person name="Sasaki S."/>
            <person name="Nakatani Y."/>
            <person name="Qu W."/>
            <person name="Ahsan B."/>
            <person name="Yamada T."/>
            <person name="Nagayasu Y."/>
            <person name="Doi K."/>
            <person name="Kasai Y."/>
            <person name="Jindo T."/>
            <person name="Kobayashi D."/>
            <person name="Shimada A."/>
            <person name="Toyoda A."/>
            <person name="Kuroki Y."/>
            <person name="Fujiyama A."/>
            <person name="Sasaki T."/>
            <person name="Shimizu A."/>
            <person name="Asakawa S."/>
            <person name="Shimizu N."/>
            <person name="Hashimoto S."/>
            <person name="Yang J."/>
            <person name="Lee Y."/>
            <person name="Matsushima K."/>
            <person name="Sugano S."/>
            <person name="Sakaizumi M."/>
            <person name="Narita T."/>
            <person name="Ohishi K."/>
            <person name="Haga S."/>
            <person name="Ohta F."/>
            <person name="Nomoto H."/>
            <person name="Nogata K."/>
            <person name="Morishita T."/>
            <person name="Endo T."/>
            <person name="Shin-I T."/>
            <person name="Takeda H."/>
            <person name="Morishita S."/>
            <person name="Kohara Y."/>
        </authorList>
    </citation>
    <scope>NUCLEOTIDE SEQUENCE [LARGE SCALE GENOMIC DNA]</scope>
    <source>
        <strain>Hd-rR</strain>
    </source>
</reference>
<reference evidence="3" key="4">
    <citation type="submission" date="2025-09" db="UniProtKB">
        <authorList>
            <consortium name="Ensembl"/>
        </authorList>
    </citation>
    <scope>IDENTIFICATION</scope>
    <source>
        <strain evidence="3">HSOK</strain>
    </source>
</reference>
<proteinExistence type="predicted"/>
<evidence type="ECO:0000259" key="2">
    <source>
        <dbReference type="PROSITE" id="PS50021"/>
    </source>
</evidence>
<feature type="domain" description="Calponin-homology (CH)" evidence="2">
    <location>
        <begin position="305"/>
        <end position="417"/>
    </location>
</feature>
<dbReference type="Proteomes" id="UP000265200">
    <property type="component" value="Chromosome 2"/>
</dbReference>
<feature type="region of interest" description="Disordered" evidence="1">
    <location>
        <begin position="72"/>
        <end position="102"/>
    </location>
</feature>
<evidence type="ECO:0000313" key="4">
    <source>
        <dbReference type="Proteomes" id="UP000265200"/>
    </source>
</evidence>
<dbReference type="Pfam" id="PF24529">
    <property type="entry name" value="CFAP47"/>
    <property type="match status" value="1"/>
</dbReference>
<dbReference type="Ensembl" id="ENSORLT00015018308.1">
    <property type="protein sequence ID" value="ENSORLP00015011449.1"/>
    <property type="gene ID" value="ENSORLG00015012270.1"/>
</dbReference>
<accession>A0A3P9HV77</accession>
<name>A0A3P9HV77_ORYLA</name>
<dbReference type="PROSITE" id="PS50021">
    <property type="entry name" value="CH"/>
    <property type="match status" value="1"/>
</dbReference>
<protein>
    <recommendedName>
        <fullName evidence="2">Calponin-homology (CH) domain-containing protein</fullName>
    </recommendedName>
</protein>
<dbReference type="AlphaFoldDB" id="A0A3P9HV77"/>
<dbReference type="PANTHER" id="PTHR45912">
    <property type="entry name" value="CILIA- AND FLAGELLA-ASSOCIATED PROTEIN 47"/>
    <property type="match status" value="1"/>
</dbReference>
<dbReference type="InterPro" id="IPR001715">
    <property type="entry name" value="CH_dom"/>
</dbReference>
<dbReference type="InterPro" id="IPR036872">
    <property type="entry name" value="CH_dom_sf"/>
</dbReference>
<dbReference type="PANTHER" id="PTHR45912:SF3">
    <property type="entry name" value="CILIA- AND FLAGELLA-ASSOCIATED PROTEIN 47"/>
    <property type="match status" value="1"/>
</dbReference>
<dbReference type="InterPro" id="IPR056343">
    <property type="entry name" value="CFAP47_dom"/>
</dbReference>
<reference evidence="3" key="3">
    <citation type="submission" date="2025-08" db="UniProtKB">
        <authorList>
            <consortium name="Ensembl"/>
        </authorList>
    </citation>
    <scope>IDENTIFICATION</scope>
    <source>
        <strain evidence="3">HSOK</strain>
    </source>
</reference>
<organism evidence="3 4">
    <name type="scientific">Oryzias latipes</name>
    <name type="common">Japanese rice fish</name>
    <name type="synonym">Japanese killifish</name>
    <dbReference type="NCBI Taxonomy" id="8090"/>
    <lineage>
        <taxon>Eukaryota</taxon>
        <taxon>Metazoa</taxon>
        <taxon>Chordata</taxon>
        <taxon>Craniata</taxon>
        <taxon>Vertebrata</taxon>
        <taxon>Euteleostomi</taxon>
        <taxon>Actinopterygii</taxon>
        <taxon>Neopterygii</taxon>
        <taxon>Teleostei</taxon>
        <taxon>Neoteleostei</taxon>
        <taxon>Acanthomorphata</taxon>
        <taxon>Ovalentaria</taxon>
        <taxon>Atherinomorphae</taxon>
        <taxon>Beloniformes</taxon>
        <taxon>Adrianichthyidae</taxon>
        <taxon>Oryziinae</taxon>
        <taxon>Oryzias</taxon>
    </lineage>
</organism>
<dbReference type="SUPFAM" id="SSF47576">
    <property type="entry name" value="Calponin-homology domain, CH-domain"/>
    <property type="match status" value="1"/>
</dbReference>
<dbReference type="Gene3D" id="1.10.418.10">
    <property type="entry name" value="Calponin-like domain"/>
    <property type="match status" value="1"/>
</dbReference>